<feature type="compositionally biased region" description="Acidic residues" evidence="1">
    <location>
        <begin position="152"/>
        <end position="178"/>
    </location>
</feature>
<proteinExistence type="predicted"/>
<dbReference type="EMBL" id="JAEPRC010000263">
    <property type="protein sequence ID" value="KAG2202176.1"/>
    <property type="molecule type" value="Genomic_DNA"/>
</dbReference>
<evidence type="ECO:0000256" key="1">
    <source>
        <dbReference type="SAM" id="MobiDB-lite"/>
    </source>
</evidence>
<feature type="region of interest" description="Disordered" evidence="1">
    <location>
        <begin position="467"/>
        <end position="498"/>
    </location>
</feature>
<protein>
    <submittedName>
        <fullName evidence="2">Uncharacterized protein</fullName>
    </submittedName>
</protein>
<sequence length="985" mass="114703">MRRRRKRQLDIYIPGKTTINPPASFGDDGQGCLQSKRSTSNDKTNYMNALEAQFNIRISNSIKQCKSQDYDKLYEALLNGTRLSKRVVINAAESINVGAASIESFLRNECKKTKKKSVEYWTDYVRKNFITTKLSISNIEASISSTGNIRVDDDDDDSNDDVDEDEDEDDEDTGEYEEGTQYRACSASLRSVLRSDLSQQVQSLFASTINDNMQSVSDYLSDFSNQVFKMILIFNEYNFVLENHAVSLVAHEGNKISQVLLEGYLEKDASVAKPLDSKYLEDEEFKANYHKMFQDPHLELIHSTFYGAKGAQDSSLKTYPLHKAIVDVLGHDEVNLYKDLSSHVTKMARQLYYTNLHNMWSDNTIVNKLLTRLLRFLLIIHLCPDQDNDFKANKAKHQDKGKKATRRVTNCRIPEERISLLRMTRNGRRRLFANEEKKRIKYLQKGKELSASLCQRRLDTYRQVLEREREERDSGRKEKLEKKRGREGDNDDDVEDALVRDDINTEKTKDTPRRRIGQLLQVTRTALFQKQTVTRSYFEMKLKNLDDKEFETIIKIVNFVKPYIPDKDNYHHFQYQLPFVLMANQVLRSIGYDGQVITSSYGLEFVNRIHILHGQKTIRIYGALDYIQQRQKKPEAINKPIAQDKDEDDTLNALNNRRSILETLFKERRKELDQFILTAKSVRASKRDWKNKVADRDKYYREAEMTKLKKRELMVGIRNVRQDLQSLKRQIYEYRNPSTPLTSTTSPNPFIINSKPCHKKVEECMLDTDMNLDDVVFSGTDNGIIKTTETVYFDINRFTFHLELYNRFQILEDAMNTYDTYNLECMKLPLSLTIGPKEINQGSGLASYTKSIVQKKKSKIEGHAVLDEEEKLSNYSLYQCQTVGELQEAISHHCNAREKLRSFYYSNSQCKQRRRLELKKRRFYDKLAADERKSSSAKRPIMMIGDRGYGIGSRIKKHQRFGGHWKESRHGLYTPTLITNEYNSS</sequence>
<evidence type="ECO:0000313" key="3">
    <source>
        <dbReference type="Proteomes" id="UP000650833"/>
    </source>
</evidence>
<dbReference type="OrthoDB" id="2285904at2759"/>
<feature type="region of interest" description="Disordered" evidence="1">
    <location>
        <begin position="147"/>
        <end position="180"/>
    </location>
</feature>
<feature type="compositionally biased region" description="Basic and acidic residues" evidence="1">
    <location>
        <begin position="467"/>
        <end position="488"/>
    </location>
</feature>
<keyword evidence="3" id="KW-1185">Reference proteome</keyword>
<accession>A0A8H7UXD9</accession>
<dbReference type="Proteomes" id="UP000650833">
    <property type="component" value="Unassembled WGS sequence"/>
</dbReference>
<organism evidence="2 3">
    <name type="scientific">Mucor plumbeus</name>
    <dbReference type="NCBI Taxonomy" id="97098"/>
    <lineage>
        <taxon>Eukaryota</taxon>
        <taxon>Fungi</taxon>
        <taxon>Fungi incertae sedis</taxon>
        <taxon>Mucoromycota</taxon>
        <taxon>Mucoromycotina</taxon>
        <taxon>Mucoromycetes</taxon>
        <taxon>Mucorales</taxon>
        <taxon>Mucorineae</taxon>
        <taxon>Mucoraceae</taxon>
        <taxon>Mucor</taxon>
    </lineage>
</organism>
<evidence type="ECO:0000313" key="2">
    <source>
        <dbReference type="EMBL" id="KAG2202176.1"/>
    </source>
</evidence>
<dbReference type="AlphaFoldDB" id="A0A8H7UXD9"/>
<gene>
    <name evidence="2" type="ORF">INT46_007691</name>
</gene>
<comment type="caution">
    <text evidence="2">The sequence shown here is derived from an EMBL/GenBank/DDBJ whole genome shotgun (WGS) entry which is preliminary data.</text>
</comment>
<reference evidence="2" key="1">
    <citation type="submission" date="2020-12" db="EMBL/GenBank/DDBJ databases">
        <title>Metabolic potential, ecology and presence of endohyphal bacteria is reflected in genomic diversity of Mucoromycotina.</title>
        <authorList>
            <person name="Muszewska A."/>
            <person name="Okrasinska A."/>
            <person name="Steczkiewicz K."/>
            <person name="Drgas O."/>
            <person name="Orlowska M."/>
            <person name="Perlinska-Lenart U."/>
            <person name="Aleksandrzak-Piekarczyk T."/>
            <person name="Szatraj K."/>
            <person name="Zielenkiewicz U."/>
            <person name="Pilsyk S."/>
            <person name="Malc E."/>
            <person name="Mieczkowski P."/>
            <person name="Kruszewska J.S."/>
            <person name="Biernat P."/>
            <person name="Pawlowska J."/>
        </authorList>
    </citation>
    <scope>NUCLEOTIDE SEQUENCE</scope>
    <source>
        <strain evidence="2">CBS 226.32</strain>
    </source>
</reference>
<name>A0A8H7UXD9_9FUNG</name>